<evidence type="ECO:0000313" key="9">
    <source>
        <dbReference type="EMBL" id="AET44428.1"/>
    </source>
</evidence>
<dbReference type="CDD" id="cd02947">
    <property type="entry name" value="TRX_family"/>
    <property type="match status" value="1"/>
</dbReference>
<dbReference type="FunFam" id="3.40.30.10:FF:000104">
    <property type="entry name" value="Thioredoxin"/>
    <property type="match status" value="1"/>
</dbReference>
<feature type="site" description="Contributes to redox potential value" evidence="6">
    <location>
        <position position="35"/>
    </location>
</feature>
<feature type="active site" description="Nucleophile" evidence="6">
    <location>
        <position position="33"/>
    </location>
</feature>
<proteinExistence type="evidence at transcript level"/>
<keyword evidence="4 7" id="KW-0676">Redox-active center</keyword>
<reference evidence="9" key="1">
    <citation type="journal article" date="2012" name="Dev. Comp. Immunol.">
        <title>Cytosolic thioredoxin from Ruditapes philippinarum: Molecular cloning, characterization, expression and DNA protection activity of the recombinant protein.</title>
        <authorList>
            <person name="Revathy K.S."/>
            <person name="Umasuthan N."/>
            <person name="Lee Y."/>
            <person name="Whang I."/>
            <person name="Kim H.C."/>
            <person name="Lee J."/>
        </authorList>
    </citation>
    <scope>NUCLEOTIDE SEQUENCE</scope>
</reference>
<dbReference type="NCBIfam" id="TIGR01068">
    <property type="entry name" value="thioredoxin"/>
    <property type="match status" value="1"/>
</dbReference>
<dbReference type="PROSITE" id="PS51352">
    <property type="entry name" value="THIOREDOXIN_2"/>
    <property type="match status" value="1"/>
</dbReference>
<evidence type="ECO:0000259" key="8">
    <source>
        <dbReference type="PROSITE" id="PS51352"/>
    </source>
</evidence>
<dbReference type="Gene3D" id="3.40.30.10">
    <property type="entry name" value="Glutaredoxin"/>
    <property type="match status" value="1"/>
</dbReference>
<feature type="site" description="Deprotonates C-terminal active site Cys" evidence="6">
    <location>
        <position position="27"/>
    </location>
</feature>
<keyword evidence="3 7" id="KW-1015">Disulfide bond</keyword>
<dbReference type="AlphaFoldDB" id="G8E097"/>
<evidence type="ECO:0000256" key="1">
    <source>
        <dbReference type="ARBA" id="ARBA00022448"/>
    </source>
</evidence>
<evidence type="ECO:0000256" key="5">
    <source>
        <dbReference type="PIRNR" id="PIRNR000077"/>
    </source>
</evidence>
<feature type="domain" description="Thioredoxin" evidence="8">
    <location>
        <begin position="1"/>
        <end position="106"/>
    </location>
</feature>
<dbReference type="GO" id="GO:0015035">
    <property type="term" value="F:protein-disulfide reductase activity"/>
    <property type="evidence" value="ECO:0007669"/>
    <property type="project" value="InterPro"/>
</dbReference>
<dbReference type="InterPro" id="IPR005746">
    <property type="entry name" value="Thioredoxin"/>
</dbReference>
<comment type="similarity">
    <text evidence="5">Belongs to the thioredoxin family.</text>
</comment>
<keyword evidence="1" id="KW-0813">Transport</keyword>
<organism evidence="9">
    <name type="scientific">Ruditapes philippinarum</name>
    <name type="common">Japanese carpet shell</name>
    <name type="synonym">Venerupis philippinarum</name>
    <dbReference type="NCBI Taxonomy" id="129788"/>
    <lineage>
        <taxon>Eukaryota</taxon>
        <taxon>Metazoa</taxon>
        <taxon>Spiralia</taxon>
        <taxon>Lophotrochozoa</taxon>
        <taxon>Mollusca</taxon>
        <taxon>Bivalvia</taxon>
        <taxon>Autobranchia</taxon>
        <taxon>Heteroconchia</taxon>
        <taxon>Euheterodonta</taxon>
        <taxon>Imparidentia</taxon>
        <taxon>Neoheterodontei</taxon>
        <taxon>Venerida</taxon>
        <taxon>Veneroidea</taxon>
        <taxon>Veneridae</taxon>
        <taxon>Ruditapes</taxon>
    </lineage>
</organism>
<accession>G8E097</accession>
<dbReference type="EMBL" id="JF499393">
    <property type="protein sequence ID" value="AET44428.1"/>
    <property type="molecule type" value="mRNA"/>
</dbReference>
<dbReference type="PIRSF" id="PIRSF000077">
    <property type="entry name" value="Thioredoxin"/>
    <property type="match status" value="1"/>
</dbReference>
<evidence type="ECO:0000256" key="4">
    <source>
        <dbReference type="ARBA" id="ARBA00023284"/>
    </source>
</evidence>
<feature type="active site" description="Nucleophile" evidence="6">
    <location>
        <position position="36"/>
    </location>
</feature>
<sequence>MVVTAVKDEAEFNKIVKDTKNTLIVIDFFATWCGPCRAIAPKIEQFSKTYPEVVFIKVDVDDVSEVAKNCDISAMPTFHLMKNGDKVGELVGADADELEKLIQQHK</sequence>
<dbReference type="PRINTS" id="PR00421">
    <property type="entry name" value="THIOREDOXIN"/>
</dbReference>
<dbReference type="InterPro" id="IPR036249">
    <property type="entry name" value="Thioredoxin-like_sf"/>
</dbReference>
<evidence type="ECO:0000256" key="7">
    <source>
        <dbReference type="PIRSR" id="PIRSR000077-4"/>
    </source>
</evidence>
<evidence type="ECO:0000256" key="3">
    <source>
        <dbReference type="ARBA" id="ARBA00023157"/>
    </source>
</evidence>
<dbReference type="PROSITE" id="PS00194">
    <property type="entry name" value="THIOREDOXIN_1"/>
    <property type="match status" value="1"/>
</dbReference>
<name>G8E097_RUDPH</name>
<feature type="site" description="Contributes to redox potential value" evidence="6">
    <location>
        <position position="34"/>
    </location>
</feature>
<evidence type="ECO:0000256" key="2">
    <source>
        <dbReference type="ARBA" id="ARBA00022982"/>
    </source>
</evidence>
<dbReference type="Pfam" id="PF00085">
    <property type="entry name" value="Thioredoxin"/>
    <property type="match status" value="1"/>
</dbReference>
<protein>
    <recommendedName>
        <fullName evidence="5">Thioredoxin</fullName>
    </recommendedName>
</protein>
<evidence type="ECO:0000256" key="6">
    <source>
        <dbReference type="PIRSR" id="PIRSR000077-1"/>
    </source>
</evidence>
<feature type="disulfide bond" description="Redox-active" evidence="7">
    <location>
        <begin position="33"/>
        <end position="36"/>
    </location>
</feature>
<dbReference type="SUPFAM" id="SSF52833">
    <property type="entry name" value="Thioredoxin-like"/>
    <property type="match status" value="1"/>
</dbReference>
<dbReference type="InterPro" id="IPR013766">
    <property type="entry name" value="Thioredoxin_domain"/>
</dbReference>
<dbReference type="PANTHER" id="PTHR46115">
    <property type="entry name" value="THIOREDOXIN-LIKE PROTEIN 1"/>
    <property type="match status" value="1"/>
</dbReference>
<keyword evidence="2" id="KW-0249">Electron transport</keyword>
<dbReference type="InterPro" id="IPR017937">
    <property type="entry name" value="Thioredoxin_CS"/>
</dbReference>